<dbReference type="STRING" id="69.GLE_4696"/>
<organism evidence="2 3">
    <name type="scientific">Lysobacter enzymogenes</name>
    <dbReference type="NCBI Taxonomy" id="69"/>
    <lineage>
        <taxon>Bacteria</taxon>
        <taxon>Pseudomonadati</taxon>
        <taxon>Pseudomonadota</taxon>
        <taxon>Gammaproteobacteria</taxon>
        <taxon>Lysobacterales</taxon>
        <taxon>Lysobacteraceae</taxon>
        <taxon>Lysobacter</taxon>
    </lineage>
</organism>
<dbReference type="KEGG" id="lez:GLE_4696"/>
<sequence>MAPAPARAHRVVVPRVLSPAPACAGNTDSASFNDSSPNGRRLCRN</sequence>
<dbReference type="EMBL" id="CP013140">
    <property type="protein sequence ID" value="ALN60037.1"/>
    <property type="molecule type" value="Genomic_DNA"/>
</dbReference>
<feature type="region of interest" description="Disordered" evidence="1">
    <location>
        <begin position="19"/>
        <end position="45"/>
    </location>
</feature>
<dbReference type="PATRIC" id="fig|69.6.peg.4630"/>
<proteinExistence type="predicted"/>
<evidence type="ECO:0000256" key="1">
    <source>
        <dbReference type="SAM" id="MobiDB-lite"/>
    </source>
</evidence>
<evidence type="ECO:0000313" key="3">
    <source>
        <dbReference type="Proteomes" id="UP000061569"/>
    </source>
</evidence>
<evidence type="ECO:0000313" key="2">
    <source>
        <dbReference type="EMBL" id="ALN60037.1"/>
    </source>
</evidence>
<name>A0A0S2DNG8_LYSEN</name>
<reference evidence="2 3" key="1">
    <citation type="submission" date="2015-11" db="EMBL/GenBank/DDBJ databases">
        <title>Genome sequences of Lysobacter enzymogenes strain C3 and Lysobacter antibioticus ATCC 29479.</title>
        <authorList>
            <person name="Kobayashi D.Y."/>
        </authorList>
    </citation>
    <scope>NUCLEOTIDE SEQUENCE [LARGE SCALE GENOMIC DNA]</scope>
    <source>
        <strain evidence="2 3">C3</strain>
    </source>
</reference>
<dbReference type="Proteomes" id="UP000061569">
    <property type="component" value="Chromosome"/>
</dbReference>
<accession>A0A0S2DNG8</accession>
<gene>
    <name evidence="2" type="ORF">GLE_4696</name>
</gene>
<dbReference type="AlphaFoldDB" id="A0A0S2DNG8"/>
<protein>
    <submittedName>
        <fullName evidence="2">Uncharacterized protein</fullName>
    </submittedName>
</protein>
<feature type="compositionally biased region" description="Polar residues" evidence="1">
    <location>
        <begin position="26"/>
        <end position="38"/>
    </location>
</feature>